<dbReference type="InterPro" id="IPR018062">
    <property type="entry name" value="HTH_AraC-typ_CS"/>
</dbReference>
<evidence type="ECO:0000313" key="9">
    <source>
        <dbReference type="Proteomes" id="UP000516305"/>
    </source>
</evidence>
<evidence type="ECO:0000259" key="7">
    <source>
        <dbReference type="PROSITE" id="PS50110"/>
    </source>
</evidence>
<dbReference type="GO" id="GO:0003700">
    <property type="term" value="F:DNA-binding transcription factor activity"/>
    <property type="evidence" value="ECO:0007669"/>
    <property type="project" value="InterPro"/>
</dbReference>
<dbReference type="InterPro" id="IPR020449">
    <property type="entry name" value="Tscrpt_reg_AraC-type_HTH"/>
</dbReference>
<evidence type="ECO:0000256" key="5">
    <source>
        <dbReference type="PROSITE-ProRule" id="PRU00169"/>
    </source>
</evidence>
<dbReference type="RefSeq" id="WP_210757494.1">
    <property type="nucleotide sequence ID" value="NZ_CP060139.1"/>
</dbReference>
<dbReference type="InterPro" id="IPR011006">
    <property type="entry name" value="CheY-like_superfamily"/>
</dbReference>
<evidence type="ECO:0000256" key="4">
    <source>
        <dbReference type="ARBA" id="ARBA00023163"/>
    </source>
</evidence>
<protein>
    <submittedName>
        <fullName evidence="8">Response regulator</fullName>
    </submittedName>
</protein>
<keyword evidence="2" id="KW-0805">Transcription regulation</keyword>
<dbReference type="GO" id="GO:0000155">
    <property type="term" value="F:phosphorelay sensor kinase activity"/>
    <property type="evidence" value="ECO:0007669"/>
    <property type="project" value="TreeGrafter"/>
</dbReference>
<dbReference type="EMBL" id="CP060139">
    <property type="protein sequence ID" value="QNR22925.1"/>
    <property type="molecule type" value="Genomic_DNA"/>
</dbReference>
<dbReference type="GO" id="GO:0043565">
    <property type="term" value="F:sequence-specific DNA binding"/>
    <property type="evidence" value="ECO:0007669"/>
    <property type="project" value="InterPro"/>
</dbReference>
<keyword evidence="4" id="KW-0804">Transcription</keyword>
<dbReference type="PANTHER" id="PTHR43547">
    <property type="entry name" value="TWO-COMPONENT HISTIDINE KINASE"/>
    <property type="match status" value="1"/>
</dbReference>
<dbReference type="InterPro" id="IPR009057">
    <property type="entry name" value="Homeodomain-like_sf"/>
</dbReference>
<dbReference type="InterPro" id="IPR018060">
    <property type="entry name" value="HTH_AraC"/>
</dbReference>
<dbReference type="SUPFAM" id="SSF46689">
    <property type="entry name" value="Homeodomain-like"/>
    <property type="match status" value="1"/>
</dbReference>
<dbReference type="SUPFAM" id="SSF52172">
    <property type="entry name" value="CheY-like"/>
    <property type="match status" value="1"/>
</dbReference>
<feature type="domain" description="Response regulatory" evidence="7">
    <location>
        <begin position="4"/>
        <end position="119"/>
    </location>
</feature>
<accession>A0A7H0VB27</accession>
<dbReference type="SMART" id="SM00448">
    <property type="entry name" value="REC"/>
    <property type="match status" value="1"/>
</dbReference>
<keyword evidence="1 5" id="KW-0597">Phosphoprotein</keyword>
<proteinExistence type="predicted"/>
<dbReference type="PROSITE" id="PS00041">
    <property type="entry name" value="HTH_ARAC_FAMILY_1"/>
    <property type="match status" value="1"/>
</dbReference>
<name>A0A7H0VB27_9FLAO</name>
<dbReference type="SMART" id="SM00342">
    <property type="entry name" value="HTH_ARAC"/>
    <property type="match status" value="1"/>
</dbReference>
<feature type="domain" description="HTH araC/xylS-type" evidence="6">
    <location>
        <begin position="143"/>
        <end position="246"/>
    </location>
</feature>
<evidence type="ECO:0000313" key="8">
    <source>
        <dbReference type="EMBL" id="QNR22925.1"/>
    </source>
</evidence>
<evidence type="ECO:0000259" key="6">
    <source>
        <dbReference type="PROSITE" id="PS01124"/>
    </source>
</evidence>
<dbReference type="PRINTS" id="PR00032">
    <property type="entry name" value="HTHARAC"/>
</dbReference>
<dbReference type="PANTHER" id="PTHR43547:SF2">
    <property type="entry name" value="HYBRID SIGNAL TRANSDUCTION HISTIDINE KINASE C"/>
    <property type="match status" value="1"/>
</dbReference>
<evidence type="ECO:0000256" key="1">
    <source>
        <dbReference type="ARBA" id="ARBA00022553"/>
    </source>
</evidence>
<dbReference type="InterPro" id="IPR001789">
    <property type="entry name" value="Sig_transdc_resp-reg_receiver"/>
</dbReference>
<dbReference type="Gene3D" id="3.40.50.2300">
    <property type="match status" value="1"/>
</dbReference>
<feature type="modified residue" description="4-aspartylphosphate" evidence="5">
    <location>
        <position position="52"/>
    </location>
</feature>
<dbReference type="Pfam" id="PF12833">
    <property type="entry name" value="HTH_18"/>
    <property type="match status" value="1"/>
</dbReference>
<reference evidence="8 9" key="1">
    <citation type="submission" date="2020-08" db="EMBL/GenBank/DDBJ databases">
        <title>Croceimicrobium hydrocarbonivorans gen. nov., sp. nov., a novel marine bacterium isolated from a bacterial consortium that degrades polyethylene terephthalate.</title>
        <authorList>
            <person name="Liu R."/>
        </authorList>
    </citation>
    <scope>NUCLEOTIDE SEQUENCE [LARGE SCALE GENOMIC DNA]</scope>
    <source>
        <strain evidence="8 9">A20-9</strain>
    </source>
</reference>
<dbReference type="KEGG" id="chyd:H4K34_11105"/>
<organism evidence="8 9">
    <name type="scientific">Croceimicrobium hydrocarbonivorans</name>
    <dbReference type="NCBI Taxonomy" id="2761580"/>
    <lineage>
        <taxon>Bacteria</taxon>
        <taxon>Pseudomonadati</taxon>
        <taxon>Bacteroidota</taxon>
        <taxon>Flavobacteriia</taxon>
        <taxon>Flavobacteriales</taxon>
        <taxon>Owenweeksiaceae</taxon>
        <taxon>Croceimicrobium</taxon>
    </lineage>
</organism>
<sequence length="246" mass="28618">MQKKLLIVEDNEKLLNSMTALFEDYFLVFEAHNGMEGLEKCRLNMPDIIISDIMMPEMNGYELTESVKSNERTSHIPIILLTALGEDERRIEGYNFGADDYIVKPFKFDILLARVNNLLKTREQLRRIYDTSAPINHEFGIKDPVLSHMEALLVNHFRFRNFSIPQIAELMNMTTPKLEREVKRLTGMTPIQYINDFRLHKAKNMLQTEDMSIFEVSHALGFRSLSYFGKAYKDKFGISPSKTKQL</sequence>
<gene>
    <name evidence="8" type="ORF">H4K34_11105</name>
</gene>
<dbReference type="PROSITE" id="PS01124">
    <property type="entry name" value="HTH_ARAC_FAMILY_2"/>
    <property type="match status" value="1"/>
</dbReference>
<keyword evidence="3" id="KW-0238">DNA-binding</keyword>
<keyword evidence="9" id="KW-1185">Reference proteome</keyword>
<dbReference type="Pfam" id="PF00072">
    <property type="entry name" value="Response_reg"/>
    <property type="match status" value="1"/>
</dbReference>
<dbReference type="AlphaFoldDB" id="A0A7H0VB27"/>
<dbReference type="Proteomes" id="UP000516305">
    <property type="component" value="Chromosome"/>
</dbReference>
<evidence type="ECO:0000256" key="2">
    <source>
        <dbReference type="ARBA" id="ARBA00023015"/>
    </source>
</evidence>
<dbReference type="Gene3D" id="1.10.10.60">
    <property type="entry name" value="Homeodomain-like"/>
    <property type="match status" value="1"/>
</dbReference>
<dbReference type="PROSITE" id="PS50110">
    <property type="entry name" value="RESPONSE_REGULATORY"/>
    <property type="match status" value="1"/>
</dbReference>
<evidence type="ECO:0000256" key="3">
    <source>
        <dbReference type="ARBA" id="ARBA00023125"/>
    </source>
</evidence>